<name>A0A9P0X4G9_PIEBR</name>
<proteinExistence type="predicted"/>
<dbReference type="Proteomes" id="UP001152562">
    <property type="component" value="Unassembled WGS sequence"/>
</dbReference>
<gene>
    <name evidence="1" type="ORF">PIBRA_LOCUS1966</name>
</gene>
<organism evidence="1 2">
    <name type="scientific">Pieris brassicae</name>
    <name type="common">White butterfly</name>
    <name type="synonym">Large white butterfly</name>
    <dbReference type="NCBI Taxonomy" id="7116"/>
    <lineage>
        <taxon>Eukaryota</taxon>
        <taxon>Metazoa</taxon>
        <taxon>Ecdysozoa</taxon>
        <taxon>Arthropoda</taxon>
        <taxon>Hexapoda</taxon>
        <taxon>Insecta</taxon>
        <taxon>Pterygota</taxon>
        <taxon>Neoptera</taxon>
        <taxon>Endopterygota</taxon>
        <taxon>Lepidoptera</taxon>
        <taxon>Glossata</taxon>
        <taxon>Ditrysia</taxon>
        <taxon>Papilionoidea</taxon>
        <taxon>Pieridae</taxon>
        <taxon>Pierinae</taxon>
        <taxon>Pieris</taxon>
    </lineage>
</organism>
<accession>A0A9P0X4G9</accession>
<comment type="caution">
    <text evidence="1">The sequence shown here is derived from an EMBL/GenBank/DDBJ whole genome shotgun (WGS) entry which is preliminary data.</text>
</comment>
<evidence type="ECO:0000313" key="1">
    <source>
        <dbReference type="EMBL" id="CAH3981682.1"/>
    </source>
</evidence>
<dbReference type="AlphaFoldDB" id="A0A9P0X4G9"/>
<protein>
    <submittedName>
        <fullName evidence="1">Uncharacterized protein</fullName>
    </submittedName>
</protein>
<dbReference type="EMBL" id="CALOZG010000002">
    <property type="protein sequence ID" value="CAH3981682.1"/>
    <property type="molecule type" value="Genomic_DNA"/>
</dbReference>
<evidence type="ECO:0000313" key="2">
    <source>
        <dbReference type="Proteomes" id="UP001152562"/>
    </source>
</evidence>
<keyword evidence="2" id="KW-1185">Reference proteome</keyword>
<sequence>MGNVTVAEDPSQESQKVCQRCNIPANSTLLDTWHGSIAQEVLAMKNLAINLNYIFVGRTTYYDFYNYCYIILTSCKVIGKMEIVQEQRPDPSSVITSVYSHTYYSRVPDPAKFSIGVVMSSFSSSKCYLFFRSKFYYLKGHLILADPIRTT</sequence>
<reference evidence="1" key="1">
    <citation type="submission" date="2022-05" db="EMBL/GenBank/DDBJ databases">
        <authorList>
            <person name="Okamura Y."/>
        </authorList>
    </citation>
    <scope>NUCLEOTIDE SEQUENCE</scope>
</reference>